<keyword evidence="2" id="KW-1185">Reference proteome</keyword>
<dbReference type="InterPro" id="IPR036188">
    <property type="entry name" value="FAD/NAD-bd_sf"/>
</dbReference>
<comment type="caution">
    <text evidence="1">The sequence shown here is derived from an EMBL/GenBank/DDBJ whole genome shotgun (WGS) entry which is preliminary data.</text>
</comment>
<dbReference type="AlphaFoldDB" id="A0A8H3I0H1"/>
<dbReference type="Pfam" id="PF13450">
    <property type="entry name" value="NAD_binding_8"/>
    <property type="match status" value="1"/>
</dbReference>
<gene>
    <name evidence="1" type="ORF">HETSPECPRED_009638</name>
</gene>
<evidence type="ECO:0000313" key="1">
    <source>
        <dbReference type="EMBL" id="CAF9910177.1"/>
    </source>
</evidence>
<dbReference type="Proteomes" id="UP000664521">
    <property type="component" value="Unassembled WGS sequence"/>
</dbReference>
<dbReference type="SUPFAM" id="SSF51905">
    <property type="entry name" value="FAD/NAD(P)-binding domain"/>
    <property type="match status" value="1"/>
</dbReference>
<proteinExistence type="predicted"/>
<organism evidence="1 2">
    <name type="scientific">Heterodermia speciosa</name>
    <dbReference type="NCBI Taxonomy" id="116794"/>
    <lineage>
        <taxon>Eukaryota</taxon>
        <taxon>Fungi</taxon>
        <taxon>Dikarya</taxon>
        <taxon>Ascomycota</taxon>
        <taxon>Pezizomycotina</taxon>
        <taxon>Lecanoromycetes</taxon>
        <taxon>OSLEUM clade</taxon>
        <taxon>Lecanoromycetidae</taxon>
        <taxon>Caliciales</taxon>
        <taxon>Physciaceae</taxon>
        <taxon>Heterodermia</taxon>
    </lineage>
</organism>
<dbReference type="Gene3D" id="3.30.70.1990">
    <property type="match status" value="1"/>
</dbReference>
<evidence type="ECO:0008006" key="3">
    <source>
        <dbReference type="Google" id="ProtNLM"/>
    </source>
</evidence>
<dbReference type="Gene3D" id="3.50.50.60">
    <property type="entry name" value="FAD/NAD(P)-binding domain"/>
    <property type="match status" value="1"/>
</dbReference>
<name>A0A8H3I0H1_9LECA</name>
<evidence type="ECO:0000313" key="2">
    <source>
        <dbReference type="Proteomes" id="UP000664521"/>
    </source>
</evidence>
<accession>A0A8H3I0H1</accession>
<dbReference type="OrthoDB" id="68575at2759"/>
<protein>
    <recommendedName>
        <fullName evidence="3">Amine oxidase domain-containing protein</fullName>
    </recommendedName>
</protein>
<sequence>MGTIQIYAHYSFDPRRYDPQDVYKADVAIVGGGSAGVYAAVRLEDYNKSIIIIEKNSYLGGHAETYVDPQSGVPINLGVIAFPRTQIVKNYFARFDVPLETFSLSYSAGVYVDFSTGKIVSFQAPATADVAAALQGYTIQLEKYPALQAGFNLTYPVPSDLLLPYGAFLKKYNISALIPTSFAVNQGYSPLLNISTIYMLKYLNANTLNSLAKGSLTPTSHNTGDLYVKALAHFGPHALLNTSILAMDRSSPQNVKIVVETNRKHPRLIIAKKLLSTPPPKIHQLVGYDLSADEIELFSQFFDNGYYVGLLNHTGLPANMSYTALSPGQIYDLPHLPGIYGIGPTGASGLLQVFYGSPTPMSIRDVQADILADVKRLAIAQGYSNASIEPEFVAFTDHAPFNLMVSDKAIANGFYKKLYALNGRRNTFYSGAAWQAQDSNSIWEYTESYILPILLASL</sequence>
<dbReference type="Gene3D" id="1.10.405.20">
    <property type="match status" value="1"/>
</dbReference>
<dbReference type="EMBL" id="CAJPDS010000008">
    <property type="protein sequence ID" value="CAF9910177.1"/>
    <property type="molecule type" value="Genomic_DNA"/>
</dbReference>
<reference evidence="1" key="1">
    <citation type="submission" date="2021-03" db="EMBL/GenBank/DDBJ databases">
        <authorList>
            <person name="Tagirdzhanova G."/>
        </authorList>
    </citation>
    <scope>NUCLEOTIDE SEQUENCE</scope>
</reference>